<evidence type="ECO:0000313" key="1">
    <source>
        <dbReference type="EMBL" id="KAJ9112714.1"/>
    </source>
</evidence>
<proteinExistence type="predicted"/>
<sequence>MSTFSCTARKSLLSHKQLPKRLVSSRGFVSTPTPQTPSASSGRANSFAYEQPRLMSADGVDASTLVDLDKVVELQATGLRKGSPEYRKFIKVGSVVGGRRGRRGIETLPASTGEIRAARLVTSQSICGFSTILGKHSNRPKPFIDINRGYEGFGISV</sequence>
<dbReference type="EMBL" id="JASBWU010000024">
    <property type="protein sequence ID" value="KAJ9112714.1"/>
    <property type="molecule type" value="Genomic_DNA"/>
</dbReference>
<comment type="caution">
    <text evidence="1">The sequence shown here is derived from an EMBL/GenBank/DDBJ whole genome shotgun (WGS) entry which is preliminary data.</text>
</comment>
<organism evidence="1 2">
    <name type="scientific">Naganishia vaughanmartiniae</name>
    <dbReference type="NCBI Taxonomy" id="1424756"/>
    <lineage>
        <taxon>Eukaryota</taxon>
        <taxon>Fungi</taxon>
        <taxon>Dikarya</taxon>
        <taxon>Basidiomycota</taxon>
        <taxon>Agaricomycotina</taxon>
        <taxon>Tremellomycetes</taxon>
        <taxon>Filobasidiales</taxon>
        <taxon>Filobasidiaceae</taxon>
        <taxon>Naganishia</taxon>
    </lineage>
</organism>
<reference evidence="1" key="1">
    <citation type="submission" date="2023-04" db="EMBL/GenBank/DDBJ databases">
        <title>Draft Genome sequencing of Naganishia species isolated from polar environments using Oxford Nanopore Technology.</title>
        <authorList>
            <person name="Leo P."/>
            <person name="Venkateswaran K."/>
        </authorList>
    </citation>
    <scope>NUCLEOTIDE SEQUENCE</scope>
    <source>
        <strain evidence="1">MNA-CCFEE 5425</strain>
    </source>
</reference>
<dbReference type="Proteomes" id="UP001243375">
    <property type="component" value="Unassembled WGS sequence"/>
</dbReference>
<protein>
    <submittedName>
        <fullName evidence="1">Uncharacterized protein</fullName>
    </submittedName>
</protein>
<name>A0ACC2WND4_9TREE</name>
<gene>
    <name evidence="1" type="ORF">QFC22_006216</name>
</gene>
<accession>A0ACC2WND4</accession>
<keyword evidence="2" id="KW-1185">Reference proteome</keyword>
<evidence type="ECO:0000313" key="2">
    <source>
        <dbReference type="Proteomes" id="UP001243375"/>
    </source>
</evidence>